<keyword evidence="10" id="KW-1185">Reference proteome</keyword>
<dbReference type="KEGG" id="hro:HELRODRAFT_84746"/>
<dbReference type="PANTHER" id="PTHR28595:SF1">
    <property type="entry name" value="LARGE RIBOSOMAL SUBUNIT PROTEIN ML54"/>
    <property type="match status" value="1"/>
</dbReference>
<dbReference type="InterPro" id="IPR013870">
    <property type="entry name" value="Ribosomal_mL54"/>
</dbReference>
<dbReference type="OrthoDB" id="10252718at2759"/>
<comment type="similarity">
    <text evidence="6">Belongs to the mitochondrion-specific ribosomal protein mL54 family.</text>
</comment>
<sequence>TDVKLLTSRLCGGNILKEGEDPVLKDKSEYPDWLWSLRLTRSPPPLEEIDQDSWQYWKRVNKLDKKRRGQELALKYKYHKF</sequence>
<dbReference type="CTD" id="20216379"/>
<evidence type="ECO:0000256" key="6">
    <source>
        <dbReference type="ARBA" id="ARBA00033752"/>
    </source>
</evidence>
<reference evidence="8 10" key="2">
    <citation type="journal article" date="2013" name="Nature">
        <title>Insights into bilaterian evolution from three spiralian genomes.</title>
        <authorList>
            <person name="Simakov O."/>
            <person name="Marletaz F."/>
            <person name="Cho S.J."/>
            <person name="Edsinger-Gonzales E."/>
            <person name="Havlak P."/>
            <person name="Hellsten U."/>
            <person name="Kuo D.H."/>
            <person name="Larsson T."/>
            <person name="Lv J."/>
            <person name="Arendt D."/>
            <person name="Savage R."/>
            <person name="Osoegawa K."/>
            <person name="de Jong P."/>
            <person name="Grimwood J."/>
            <person name="Chapman J.A."/>
            <person name="Shapiro H."/>
            <person name="Aerts A."/>
            <person name="Otillar R.P."/>
            <person name="Terry A.Y."/>
            <person name="Boore J.L."/>
            <person name="Grigoriev I.V."/>
            <person name="Lindberg D.R."/>
            <person name="Seaver E.C."/>
            <person name="Weisblat D.A."/>
            <person name="Putnam N.H."/>
            <person name="Rokhsar D.S."/>
        </authorList>
    </citation>
    <scope>NUCLEOTIDE SEQUENCE</scope>
</reference>
<keyword evidence="2" id="KW-0809">Transit peptide</keyword>
<keyword evidence="5" id="KW-0687">Ribonucleoprotein</keyword>
<dbReference type="GO" id="GO:0005840">
    <property type="term" value="C:ribosome"/>
    <property type="evidence" value="ECO:0007669"/>
    <property type="project" value="UniProtKB-KW"/>
</dbReference>
<dbReference type="RefSeq" id="XP_009023551.1">
    <property type="nucleotide sequence ID" value="XM_009025303.1"/>
</dbReference>
<dbReference type="EMBL" id="KB097182">
    <property type="protein sequence ID" value="ESN98329.1"/>
    <property type="molecule type" value="Genomic_DNA"/>
</dbReference>
<evidence type="ECO:0000256" key="4">
    <source>
        <dbReference type="ARBA" id="ARBA00023128"/>
    </source>
</evidence>
<dbReference type="GeneID" id="20216379"/>
<dbReference type="GO" id="GO:0005739">
    <property type="term" value="C:mitochondrion"/>
    <property type="evidence" value="ECO:0007669"/>
    <property type="project" value="UniProtKB-SubCell"/>
</dbReference>
<keyword evidence="4" id="KW-0496">Mitochondrion</keyword>
<evidence type="ECO:0000256" key="2">
    <source>
        <dbReference type="ARBA" id="ARBA00022946"/>
    </source>
</evidence>
<reference evidence="10" key="1">
    <citation type="submission" date="2012-12" db="EMBL/GenBank/DDBJ databases">
        <authorList>
            <person name="Hellsten U."/>
            <person name="Grimwood J."/>
            <person name="Chapman J.A."/>
            <person name="Shapiro H."/>
            <person name="Aerts A."/>
            <person name="Otillar R.P."/>
            <person name="Terry A.Y."/>
            <person name="Boore J.L."/>
            <person name="Simakov O."/>
            <person name="Marletaz F."/>
            <person name="Cho S.-J."/>
            <person name="Edsinger-Gonzales E."/>
            <person name="Havlak P."/>
            <person name="Kuo D.-H."/>
            <person name="Larsson T."/>
            <person name="Lv J."/>
            <person name="Arendt D."/>
            <person name="Savage R."/>
            <person name="Osoegawa K."/>
            <person name="de Jong P."/>
            <person name="Lindberg D.R."/>
            <person name="Seaver E.C."/>
            <person name="Weisblat D.A."/>
            <person name="Putnam N.H."/>
            <person name="Grigoriev I.V."/>
            <person name="Rokhsar D.S."/>
        </authorList>
    </citation>
    <scope>NUCLEOTIDE SEQUENCE</scope>
</reference>
<dbReference type="EMBL" id="AMQM01005968">
    <property type="status" value="NOT_ANNOTATED_CDS"/>
    <property type="molecule type" value="Genomic_DNA"/>
</dbReference>
<evidence type="ECO:0000313" key="8">
    <source>
        <dbReference type="EMBL" id="ESN98329.1"/>
    </source>
</evidence>
<evidence type="ECO:0000256" key="3">
    <source>
        <dbReference type="ARBA" id="ARBA00022980"/>
    </source>
</evidence>
<dbReference type="FunCoup" id="T1G5N2">
    <property type="interactions" value="146"/>
</dbReference>
<dbReference type="STRING" id="6412.T1G5N2"/>
<dbReference type="PANTHER" id="PTHR28595">
    <property type="entry name" value="39S RIBOSOMAL PROTEIN L54, MITOCHONDRIAL"/>
    <property type="match status" value="1"/>
</dbReference>
<dbReference type="GO" id="GO:1990904">
    <property type="term" value="C:ribonucleoprotein complex"/>
    <property type="evidence" value="ECO:0007669"/>
    <property type="project" value="UniProtKB-KW"/>
</dbReference>
<gene>
    <name evidence="9" type="primary">20216379</name>
    <name evidence="8" type="ORF">HELRODRAFT_84746</name>
</gene>
<dbReference type="Proteomes" id="UP000015101">
    <property type="component" value="Unassembled WGS sequence"/>
</dbReference>
<evidence type="ECO:0000256" key="1">
    <source>
        <dbReference type="ARBA" id="ARBA00004173"/>
    </source>
</evidence>
<accession>T1G5N2</accession>
<evidence type="ECO:0000313" key="10">
    <source>
        <dbReference type="Proteomes" id="UP000015101"/>
    </source>
</evidence>
<evidence type="ECO:0000256" key="5">
    <source>
        <dbReference type="ARBA" id="ARBA00023274"/>
    </source>
</evidence>
<dbReference type="EnsemblMetazoa" id="HelroT84746">
    <property type="protein sequence ID" value="HelroP84746"/>
    <property type="gene ID" value="HelroG84746"/>
</dbReference>
<dbReference type="AlphaFoldDB" id="T1G5N2"/>
<comment type="subcellular location">
    <subcellularLocation>
        <location evidence="1">Mitochondrion</location>
    </subcellularLocation>
</comment>
<dbReference type="Pfam" id="PF08561">
    <property type="entry name" value="Ribosomal_L37"/>
    <property type="match status" value="1"/>
</dbReference>
<keyword evidence="3" id="KW-0689">Ribosomal protein</keyword>
<protein>
    <recommendedName>
        <fullName evidence="7">Large ribosomal subunit protein mL54</fullName>
    </recommendedName>
</protein>
<dbReference type="InParanoid" id="T1G5N2"/>
<reference evidence="9" key="3">
    <citation type="submission" date="2015-06" db="UniProtKB">
        <authorList>
            <consortium name="EnsemblMetazoa"/>
        </authorList>
    </citation>
    <scope>IDENTIFICATION</scope>
</reference>
<evidence type="ECO:0000313" key="9">
    <source>
        <dbReference type="EnsemblMetazoa" id="HelroP84746"/>
    </source>
</evidence>
<name>T1G5N2_HELRO</name>
<proteinExistence type="inferred from homology"/>
<evidence type="ECO:0000256" key="7">
    <source>
        <dbReference type="ARBA" id="ARBA00035179"/>
    </source>
</evidence>
<dbReference type="HOGENOM" id="CLU_143073_2_0_1"/>
<organism evidence="9 10">
    <name type="scientific">Helobdella robusta</name>
    <name type="common">Californian leech</name>
    <dbReference type="NCBI Taxonomy" id="6412"/>
    <lineage>
        <taxon>Eukaryota</taxon>
        <taxon>Metazoa</taxon>
        <taxon>Spiralia</taxon>
        <taxon>Lophotrochozoa</taxon>
        <taxon>Annelida</taxon>
        <taxon>Clitellata</taxon>
        <taxon>Hirudinea</taxon>
        <taxon>Rhynchobdellida</taxon>
        <taxon>Glossiphoniidae</taxon>
        <taxon>Helobdella</taxon>
    </lineage>
</organism>